<evidence type="ECO:0000256" key="8">
    <source>
        <dbReference type="HAMAP-Rule" id="MF_00181"/>
    </source>
</evidence>
<feature type="active site" evidence="8">
    <location>
        <position position="352"/>
    </location>
</feature>
<feature type="binding site" evidence="8">
    <location>
        <position position="271"/>
    </location>
    <ligand>
        <name>Mn(2+)</name>
        <dbReference type="ChEBI" id="CHEBI:29035"/>
        <label>1</label>
    </ligand>
</feature>
<dbReference type="PANTHER" id="PTHR11963">
    <property type="entry name" value="LEUCINE AMINOPEPTIDASE-RELATED"/>
    <property type="match status" value="1"/>
</dbReference>
<keyword evidence="8" id="KW-0963">Cytoplasm</keyword>
<accession>A0ABX8SF96</accession>
<evidence type="ECO:0000259" key="9">
    <source>
        <dbReference type="PROSITE" id="PS00631"/>
    </source>
</evidence>
<reference evidence="10 11" key="1">
    <citation type="submission" date="2021-07" db="EMBL/GenBank/DDBJ databases">
        <title>complete genome sequencing of Tessaracoccus sp.J1M15.</title>
        <authorList>
            <person name="Bae J.-W."/>
            <person name="Kim D.-y."/>
        </authorList>
    </citation>
    <scope>NUCLEOTIDE SEQUENCE [LARGE SCALE GENOMIC DNA]</scope>
    <source>
        <strain evidence="10 11">J1M15</strain>
    </source>
</reference>
<feature type="binding site" evidence="8">
    <location>
        <position position="348"/>
    </location>
    <ligand>
        <name>Mn(2+)</name>
        <dbReference type="ChEBI" id="CHEBI:29035"/>
        <label>1</label>
    </ligand>
</feature>
<evidence type="ECO:0000256" key="5">
    <source>
        <dbReference type="ARBA" id="ARBA00022670"/>
    </source>
</evidence>
<keyword evidence="8" id="KW-0464">Manganese</keyword>
<organism evidence="10 11">
    <name type="scientific">Tessaracoccus palaemonis</name>
    <dbReference type="NCBI Taxonomy" id="2829499"/>
    <lineage>
        <taxon>Bacteria</taxon>
        <taxon>Bacillati</taxon>
        <taxon>Actinomycetota</taxon>
        <taxon>Actinomycetes</taxon>
        <taxon>Propionibacteriales</taxon>
        <taxon>Propionibacteriaceae</taxon>
        <taxon>Tessaracoccus</taxon>
    </lineage>
</organism>
<evidence type="ECO:0000256" key="7">
    <source>
        <dbReference type="ARBA" id="ARBA00049972"/>
    </source>
</evidence>
<evidence type="ECO:0000313" key="11">
    <source>
        <dbReference type="Proteomes" id="UP000824504"/>
    </source>
</evidence>
<feature type="binding site" evidence="8">
    <location>
        <position position="350"/>
    </location>
    <ligand>
        <name>Mn(2+)</name>
        <dbReference type="ChEBI" id="CHEBI:29035"/>
        <label>2</label>
    </ligand>
</feature>
<dbReference type="EC" id="3.4.11.1" evidence="8"/>
<evidence type="ECO:0000256" key="2">
    <source>
        <dbReference type="ARBA" id="ARBA00000967"/>
    </source>
</evidence>
<gene>
    <name evidence="8" type="primary">pepA</name>
    <name evidence="10" type="ORF">KDB89_09830</name>
</gene>
<dbReference type="Pfam" id="PF02789">
    <property type="entry name" value="Peptidase_M17_N"/>
    <property type="match status" value="1"/>
</dbReference>
<feature type="binding site" evidence="8">
    <location>
        <position position="350"/>
    </location>
    <ligand>
        <name>Mn(2+)</name>
        <dbReference type="ChEBI" id="CHEBI:29035"/>
        <label>1</label>
    </ligand>
</feature>
<dbReference type="Pfam" id="PF00883">
    <property type="entry name" value="Peptidase_M17"/>
    <property type="match status" value="1"/>
</dbReference>
<sequence>MTRINPTLTLSKSLPKSAGVVVVGLASVNTADTAAVGVTADLDKAYQKAFGHTVHEMALALGAKSEADAVTRLPARDGLRVLVVGLGDADVTPDRLRSATGVALRTAAGLADAADLQVAVSLEVSDPELIQAAAEGSLLGAYRFARLTADAPATAVASVVLVTPVVDAVQKAAAEEARVIAEAVCQARDWQNTPANLLYPESFADAARAYVKDAKIAVEILDEKALDKYGYGGILAVGGGSARAPRLARFSYAPRGATAHLALVGKGITFDSGGLDIKPAGGMAGMKFDMSGAASVVAAIRAIADLGLKVQVTAYAALAENMPSGSAYRSSDVLTMFDGQTVENYNTDAEGRLVMADAIGRAAQDKPELIVDIATLTGACMVGLGLRTAGLITNGEETSDVLLDAAETAGEDFWELPLNDYVRGQLTSTVADMRSGASQRWGGALVAGAFLERFVPEGTAWAHLDIAGPAENPDEAFGYTPKGGTGMGVRTLISLASRLADQRG</sequence>
<evidence type="ECO:0000256" key="1">
    <source>
        <dbReference type="ARBA" id="ARBA00000135"/>
    </source>
</evidence>
<keyword evidence="4 8" id="KW-0031">Aminopeptidase</keyword>
<evidence type="ECO:0000256" key="3">
    <source>
        <dbReference type="ARBA" id="ARBA00009528"/>
    </source>
</evidence>
<dbReference type="InterPro" id="IPR008283">
    <property type="entry name" value="Peptidase_M17_N"/>
</dbReference>
<dbReference type="GO" id="GO:0004177">
    <property type="term" value="F:aminopeptidase activity"/>
    <property type="evidence" value="ECO:0007669"/>
    <property type="project" value="UniProtKB-KW"/>
</dbReference>
<comment type="subcellular location">
    <subcellularLocation>
        <location evidence="8">Cytoplasm</location>
    </subcellularLocation>
</comment>
<comment type="cofactor">
    <cofactor evidence="8">
        <name>Mn(2+)</name>
        <dbReference type="ChEBI" id="CHEBI:29035"/>
    </cofactor>
    <text evidence="8">Binds 2 manganese ions per subunit.</text>
</comment>
<feature type="binding site" evidence="8">
    <location>
        <position position="271"/>
    </location>
    <ligand>
        <name>Mn(2+)</name>
        <dbReference type="ChEBI" id="CHEBI:29035"/>
        <label>2</label>
    </ligand>
</feature>
<dbReference type="HAMAP" id="MF_00181">
    <property type="entry name" value="Cytosol_peptidase_M17"/>
    <property type="match status" value="1"/>
</dbReference>
<dbReference type="EC" id="3.4.11.10" evidence="8"/>
<dbReference type="Proteomes" id="UP000824504">
    <property type="component" value="Chromosome"/>
</dbReference>
<dbReference type="PANTHER" id="PTHR11963:SF23">
    <property type="entry name" value="CYTOSOL AMINOPEPTIDASE"/>
    <property type="match status" value="1"/>
</dbReference>
<feature type="active site" evidence="8">
    <location>
        <position position="278"/>
    </location>
</feature>
<dbReference type="RefSeq" id="WP_219080617.1">
    <property type="nucleotide sequence ID" value="NZ_CP079216.1"/>
</dbReference>
<evidence type="ECO:0000256" key="6">
    <source>
        <dbReference type="ARBA" id="ARBA00022801"/>
    </source>
</evidence>
<dbReference type="InterPro" id="IPR011356">
    <property type="entry name" value="Leucine_aapep/pepB"/>
</dbReference>
<feature type="binding site" evidence="8">
    <location>
        <position position="266"/>
    </location>
    <ligand>
        <name>Mn(2+)</name>
        <dbReference type="ChEBI" id="CHEBI:29035"/>
        <label>2</label>
    </ligand>
</feature>
<feature type="binding site" evidence="8">
    <location>
        <position position="289"/>
    </location>
    <ligand>
        <name>Mn(2+)</name>
        <dbReference type="ChEBI" id="CHEBI:29035"/>
        <label>2</label>
    </ligand>
</feature>
<dbReference type="EMBL" id="CP079216">
    <property type="protein sequence ID" value="QXT62071.1"/>
    <property type="molecule type" value="Genomic_DNA"/>
</dbReference>
<keyword evidence="8" id="KW-0479">Metal-binding</keyword>
<comment type="function">
    <text evidence="7 8">Presumably involved in the processing and regular turnover of intracellular proteins. Catalyzes the removal of unsubstituted N-terminal amino acids from various peptides.</text>
</comment>
<keyword evidence="11" id="KW-1185">Reference proteome</keyword>
<feature type="domain" description="Cytosol aminopeptidase" evidence="9">
    <location>
        <begin position="346"/>
        <end position="353"/>
    </location>
</feature>
<keyword evidence="5 8" id="KW-0645">Protease</keyword>
<proteinExistence type="inferred from homology"/>
<protein>
    <recommendedName>
        <fullName evidence="8">Probable cytosol aminopeptidase</fullName>
        <ecNumber evidence="8">3.4.11.1</ecNumber>
    </recommendedName>
    <alternativeName>
        <fullName evidence="8">Leucine aminopeptidase</fullName>
        <shortName evidence="8">LAP</shortName>
        <ecNumber evidence="8">3.4.11.10</ecNumber>
    </alternativeName>
    <alternativeName>
        <fullName evidence="8">Leucyl aminopeptidase</fullName>
    </alternativeName>
</protein>
<dbReference type="PROSITE" id="PS00631">
    <property type="entry name" value="CYTOSOL_AP"/>
    <property type="match status" value="1"/>
</dbReference>
<dbReference type="CDD" id="cd00433">
    <property type="entry name" value="Peptidase_M17"/>
    <property type="match status" value="1"/>
</dbReference>
<evidence type="ECO:0000313" key="10">
    <source>
        <dbReference type="EMBL" id="QXT62071.1"/>
    </source>
</evidence>
<dbReference type="InterPro" id="IPR000819">
    <property type="entry name" value="Peptidase_M17_C"/>
</dbReference>
<dbReference type="InterPro" id="IPR023042">
    <property type="entry name" value="Peptidase_M17_leu_NH2_pept"/>
</dbReference>
<name>A0ABX8SF96_9ACTN</name>
<keyword evidence="6 8" id="KW-0378">Hydrolase</keyword>
<dbReference type="NCBIfam" id="NF002073">
    <property type="entry name" value="PRK00913.1-2"/>
    <property type="match status" value="1"/>
</dbReference>
<evidence type="ECO:0000256" key="4">
    <source>
        <dbReference type="ARBA" id="ARBA00022438"/>
    </source>
</evidence>
<comment type="catalytic activity">
    <reaction evidence="1 8">
        <text>Release of an N-terminal amino acid, Xaa-|-Yaa-, in which Xaa is preferably Leu, but may be other amino acids including Pro although not Arg or Lys, and Yaa may be Pro. Amino acid amides and methyl esters are also readily hydrolyzed, but rates on arylamides are exceedingly low.</text>
        <dbReference type="EC" id="3.4.11.1"/>
    </reaction>
</comment>
<comment type="similarity">
    <text evidence="3 8">Belongs to the peptidase M17 family.</text>
</comment>
<comment type="catalytic activity">
    <reaction evidence="2 8">
        <text>Release of an N-terminal amino acid, preferentially leucine, but not glutamic or aspartic acids.</text>
        <dbReference type="EC" id="3.4.11.10"/>
    </reaction>
</comment>